<organism evidence="3 4">
    <name type="scientific">Aquimarina hainanensis</name>
    <dbReference type="NCBI Taxonomy" id="1578017"/>
    <lineage>
        <taxon>Bacteria</taxon>
        <taxon>Pseudomonadati</taxon>
        <taxon>Bacteroidota</taxon>
        <taxon>Flavobacteriia</taxon>
        <taxon>Flavobacteriales</taxon>
        <taxon>Flavobacteriaceae</taxon>
        <taxon>Aquimarina</taxon>
    </lineage>
</organism>
<evidence type="ECO:0000256" key="2">
    <source>
        <dbReference type="SAM" id="SignalP"/>
    </source>
</evidence>
<dbReference type="InterPro" id="IPR011050">
    <property type="entry name" value="Pectin_lyase_fold/virulence"/>
</dbReference>
<protein>
    <recommendedName>
        <fullName evidence="5">Multidrug transporter</fullName>
    </recommendedName>
</protein>
<evidence type="ECO:0008006" key="5">
    <source>
        <dbReference type="Google" id="ProtNLM"/>
    </source>
</evidence>
<feature type="compositionally biased region" description="Basic and acidic residues" evidence="1">
    <location>
        <begin position="257"/>
        <end position="268"/>
    </location>
</feature>
<evidence type="ECO:0000313" key="4">
    <source>
        <dbReference type="Proteomes" id="UP001597459"/>
    </source>
</evidence>
<sequence length="403" mass="42136">MKTIKFLSICALSVLAFSCSSDDDNNGGGNDNKKFDLEIDAQDDFDAQDFKGNINTNIKLSASTEYLLTGPLKVKSGNTLTIEAGTIIKAKSGRTDVFLAVEQGAKIEAKGTAAAPIRFTSDASNPAPGDWGGIVVAGKTPTNKGATAETEVAGLNYGGTDTEDNSGTLSYVIAEYTGAKINGEQEFNGISLYTIGTKTTINNIAVFNGADDGVEFFGGTVNVENILCVNIKDDMFDFTEGYTGKITNAFGVREKDFSDATEDPRGIEGDSNGSNTAATPVSKPTFENVTIINLSADTALKSGAEIRRGSEVTINNLFFGTVGTASFGNRIDTKDDKGDGTVTITGAVQQGNVGEDKIGGTINGTFTTNDNAITIGADNVVSIANGVGADFSKFSWTNYTVKN</sequence>
<dbReference type="RefSeq" id="WP_176027913.1">
    <property type="nucleotide sequence ID" value="NZ_JBHSJV010000001.1"/>
</dbReference>
<dbReference type="PROSITE" id="PS51257">
    <property type="entry name" value="PROKAR_LIPOPROTEIN"/>
    <property type="match status" value="1"/>
</dbReference>
<dbReference type="SUPFAM" id="SSF51126">
    <property type="entry name" value="Pectin lyase-like"/>
    <property type="match status" value="1"/>
</dbReference>
<reference evidence="4" key="1">
    <citation type="journal article" date="2019" name="Int. J. Syst. Evol. Microbiol.">
        <title>The Global Catalogue of Microorganisms (GCM) 10K type strain sequencing project: providing services to taxonomists for standard genome sequencing and annotation.</title>
        <authorList>
            <consortium name="The Broad Institute Genomics Platform"/>
            <consortium name="The Broad Institute Genome Sequencing Center for Infectious Disease"/>
            <person name="Wu L."/>
            <person name="Ma J."/>
        </authorList>
    </citation>
    <scope>NUCLEOTIDE SEQUENCE [LARGE SCALE GENOMIC DNA]</scope>
    <source>
        <strain evidence="4">KCTC 42423</strain>
    </source>
</reference>
<feature type="signal peptide" evidence="2">
    <location>
        <begin position="1"/>
        <end position="22"/>
    </location>
</feature>
<evidence type="ECO:0000256" key="1">
    <source>
        <dbReference type="SAM" id="MobiDB-lite"/>
    </source>
</evidence>
<name>A0ABW5N1V2_9FLAO</name>
<feature type="region of interest" description="Disordered" evidence="1">
    <location>
        <begin position="257"/>
        <end position="282"/>
    </location>
</feature>
<dbReference type="Proteomes" id="UP001597459">
    <property type="component" value="Unassembled WGS sequence"/>
</dbReference>
<keyword evidence="4" id="KW-1185">Reference proteome</keyword>
<feature type="chain" id="PRO_5045379969" description="Multidrug transporter" evidence="2">
    <location>
        <begin position="23"/>
        <end position="403"/>
    </location>
</feature>
<keyword evidence="2" id="KW-0732">Signal</keyword>
<gene>
    <name evidence="3" type="ORF">ACFSTE_01425</name>
</gene>
<dbReference type="EMBL" id="JBHULX010000001">
    <property type="protein sequence ID" value="MFD2589472.1"/>
    <property type="molecule type" value="Genomic_DNA"/>
</dbReference>
<evidence type="ECO:0000313" key="3">
    <source>
        <dbReference type="EMBL" id="MFD2589472.1"/>
    </source>
</evidence>
<comment type="caution">
    <text evidence="3">The sequence shown here is derived from an EMBL/GenBank/DDBJ whole genome shotgun (WGS) entry which is preliminary data.</text>
</comment>
<dbReference type="PANTHER" id="PTHR41339">
    <property type="entry name" value="LIPL48"/>
    <property type="match status" value="1"/>
</dbReference>
<dbReference type="PANTHER" id="PTHR41339:SF1">
    <property type="entry name" value="SECRETED PROTEIN"/>
    <property type="match status" value="1"/>
</dbReference>
<proteinExistence type="predicted"/>
<accession>A0ABW5N1V2</accession>